<dbReference type="Ensembl" id="ENSMUST00000217045.2">
    <property type="protein sequence ID" value="ENSMUSP00000149326.2"/>
    <property type="gene ID" value="ENSMUSG00000025240.11"/>
</dbReference>
<dbReference type="Proteomes" id="UP000000589">
    <property type="component" value="Chromosome 9"/>
</dbReference>
<gene>
    <name evidence="1 2" type="primary">Sacm1l</name>
</gene>
<sequence>MAAAAYEHLKLQKRCSPLCCYKTNIWDTGHNPSGGR</sequence>
<organism evidence="1 3">
    <name type="scientific">Mus musculus</name>
    <name type="common">Mouse</name>
    <dbReference type="NCBI Taxonomy" id="10090"/>
    <lineage>
        <taxon>Eukaryota</taxon>
        <taxon>Metazoa</taxon>
        <taxon>Chordata</taxon>
        <taxon>Craniata</taxon>
        <taxon>Vertebrata</taxon>
        <taxon>Euteleostomi</taxon>
        <taxon>Mammalia</taxon>
        <taxon>Eutheria</taxon>
        <taxon>Euarchontoglires</taxon>
        <taxon>Glires</taxon>
        <taxon>Rodentia</taxon>
        <taxon>Myomorpha</taxon>
        <taxon>Muroidea</taxon>
        <taxon>Muridae</taxon>
        <taxon>Murinae</taxon>
        <taxon>Mus</taxon>
        <taxon>Mus</taxon>
    </lineage>
</organism>
<dbReference type="MGI" id="MGI:1933169">
    <property type="gene designation" value="Sacm1l"/>
</dbReference>
<accession>A0A1L1SR59</accession>
<dbReference type="Antibodypedia" id="45721">
    <property type="antibodies" value="124 antibodies from 21 providers"/>
</dbReference>
<dbReference type="ExpressionAtlas" id="A0A1L1SR59">
    <property type="expression patterns" value="baseline and differential"/>
</dbReference>
<dbReference type="ProteomicsDB" id="363591"/>
<proteinExistence type="predicted"/>
<protein>
    <submittedName>
        <fullName evidence="1">SAC1 suppressor of actin mutations 1-like (yeast)</fullName>
    </submittedName>
</protein>
<dbReference type="jPOST" id="A0A1L1SR59"/>
<reference evidence="1" key="4">
    <citation type="submission" date="2025-09" db="UniProtKB">
        <authorList>
            <consortium name="Ensembl"/>
        </authorList>
    </citation>
    <scope>IDENTIFICATION</scope>
    <source>
        <strain evidence="1">C57BL/6J</strain>
    </source>
</reference>
<evidence type="ECO:0000313" key="1">
    <source>
        <dbReference type="Ensembl" id="ENSMUSP00000149326.2"/>
    </source>
</evidence>
<dbReference type="VEuPathDB" id="HostDB:ENSMUSG00000025240"/>
<reference evidence="1 3" key="1">
    <citation type="journal article" date="2009" name="PLoS Biol.">
        <title>Lineage-specific biology revealed by a finished genome assembly of the mouse.</title>
        <authorList>
            <consortium name="Mouse Genome Sequencing Consortium"/>
            <person name="Church D.M."/>
            <person name="Goodstadt L."/>
            <person name="Hillier L.W."/>
            <person name="Zody M.C."/>
            <person name="Goldstein S."/>
            <person name="She X."/>
            <person name="Bult C.J."/>
            <person name="Agarwala R."/>
            <person name="Cherry J.L."/>
            <person name="DiCuccio M."/>
            <person name="Hlavina W."/>
            <person name="Kapustin Y."/>
            <person name="Meric P."/>
            <person name="Maglott D."/>
            <person name="Birtle Z."/>
            <person name="Marques A.C."/>
            <person name="Graves T."/>
            <person name="Zhou S."/>
            <person name="Teague B."/>
            <person name="Potamousis K."/>
            <person name="Churas C."/>
            <person name="Place M."/>
            <person name="Herschleb J."/>
            <person name="Runnheim R."/>
            <person name="Forrest D."/>
            <person name="Amos-Landgraf J."/>
            <person name="Schwartz D.C."/>
            <person name="Cheng Z."/>
            <person name="Lindblad-Toh K."/>
            <person name="Eichler E.E."/>
            <person name="Ponting C.P."/>
        </authorList>
    </citation>
    <scope>NUCLEOTIDE SEQUENCE [LARGE SCALE GENOMIC DNA]</scope>
    <source>
        <strain evidence="1 3">C57BL/6J</strain>
    </source>
</reference>
<reference evidence="1 3" key="2">
    <citation type="journal article" date="2011" name="PLoS Biol.">
        <title>Modernizing reference genome assemblies.</title>
        <authorList>
            <person name="Church D.M."/>
            <person name="Schneider V.A."/>
            <person name="Graves T."/>
            <person name="Auger K."/>
            <person name="Cunningham F."/>
            <person name="Bouk N."/>
            <person name="Chen H.C."/>
            <person name="Agarwala R."/>
            <person name="McLaren W.M."/>
            <person name="Ritchie G.R."/>
            <person name="Albracht D."/>
            <person name="Kremitzki M."/>
            <person name="Rock S."/>
            <person name="Kotkiewicz H."/>
            <person name="Kremitzki C."/>
            <person name="Wollam A."/>
            <person name="Trani L."/>
            <person name="Fulton L."/>
            <person name="Fulton R."/>
            <person name="Matthews L."/>
            <person name="Whitehead S."/>
            <person name="Chow W."/>
            <person name="Torrance J."/>
            <person name="Dunn M."/>
            <person name="Harden G."/>
            <person name="Threadgold G."/>
            <person name="Wood J."/>
            <person name="Collins J."/>
            <person name="Heath P."/>
            <person name="Griffiths G."/>
            <person name="Pelan S."/>
            <person name="Grafham D."/>
            <person name="Eichler E.E."/>
            <person name="Weinstock G."/>
            <person name="Mardis E.R."/>
            <person name="Wilson R.K."/>
            <person name="Howe K."/>
            <person name="Flicek P."/>
            <person name="Hubbard T."/>
        </authorList>
    </citation>
    <scope>NUCLEOTIDE SEQUENCE [LARGE SCALE GENOMIC DNA]</scope>
    <source>
        <strain evidence="1 3">C57BL/6J</strain>
    </source>
</reference>
<evidence type="ECO:0000313" key="2">
    <source>
        <dbReference type="MGI" id="MGI:1933169"/>
    </source>
</evidence>
<dbReference type="Bgee" id="ENSMUSG00000025240">
    <property type="expression patterns" value="Expressed in cerebellar nuclear complex and 256 other cell types or tissues"/>
</dbReference>
<keyword evidence="3" id="KW-1185">Reference proteome</keyword>
<dbReference type="AGR" id="MGI:1933169"/>
<name>A0A1L1SR59_MOUSE</name>
<dbReference type="GeneTree" id="ENSGT00940000155579"/>
<reference evidence="1" key="3">
    <citation type="submission" date="2025-08" db="UniProtKB">
        <authorList>
            <consortium name="Ensembl"/>
        </authorList>
    </citation>
    <scope>IDENTIFICATION</scope>
    <source>
        <strain evidence="1">C57BL/6J</strain>
    </source>
</reference>
<dbReference type="AlphaFoldDB" id="A0A1L1SR59"/>
<evidence type="ECO:0000313" key="3">
    <source>
        <dbReference type="Proteomes" id="UP000000589"/>
    </source>
</evidence>